<gene>
    <name evidence="5" type="ORF">CJ669_03315</name>
</gene>
<dbReference type="Pfam" id="PF00015">
    <property type="entry name" value="MCPsignal"/>
    <property type="match status" value="1"/>
</dbReference>
<keyword evidence="3" id="KW-0807">Transducer</keyword>
<dbReference type="SUPFAM" id="SSF58104">
    <property type="entry name" value="Methyl-accepting chemotaxis protein (MCP) signaling domain"/>
    <property type="match status" value="1"/>
</dbReference>
<dbReference type="PANTHER" id="PTHR43531:SF11">
    <property type="entry name" value="METHYL-ACCEPTING CHEMOTAXIS PROTEIN 3"/>
    <property type="match status" value="1"/>
</dbReference>
<dbReference type="AlphaFoldDB" id="A0A2S9SQ04"/>
<name>A0A2S9SQ04_9BACT</name>
<dbReference type="PROSITE" id="PS50111">
    <property type="entry name" value="CHEMOTAXIS_TRANSDUC_2"/>
    <property type="match status" value="1"/>
</dbReference>
<dbReference type="PANTHER" id="PTHR43531">
    <property type="entry name" value="PROTEIN ICFG"/>
    <property type="match status" value="1"/>
</dbReference>
<protein>
    <submittedName>
        <fullName evidence="5">Chemotaxis protein</fullName>
    </submittedName>
</protein>
<dbReference type="InterPro" id="IPR004089">
    <property type="entry name" value="MCPsignal_dom"/>
</dbReference>
<evidence type="ECO:0000256" key="1">
    <source>
        <dbReference type="ARBA" id="ARBA00022500"/>
    </source>
</evidence>
<dbReference type="GO" id="GO:0007165">
    <property type="term" value="P:signal transduction"/>
    <property type="evidence" value="ECO:0007669"/>
    <property type="project" value="UniProtKB-KW"/>
</dbReference>
<evidence type="ECO:0000313" key="6">
    <source>
        <dbReference type="Proteomes" id="UP000239065"/>
    </source>
</evidence>
<reference evidence="5 6" key="1">
    <citation type="submission" date="2017-09" db="EMBL/GenBank/DDBJ databases">
        <title>Reassesment of A. cryaerophilus.</title>
        <authorList>
            <person name="Perez-Cataluna A."/>
            <person name="Collado L."/>
            <person name="Salgado O."/>
            <person name="Lefinanco V."/>
            <person name="Figueras M.J."/>
        </authorList>
    </citation>
    <scope>NUCLEOTIDE SEQUENCE [LARGE SCALE GENOMIC DNA]</scope>
    <source>
        <strain evidence="5 6">LMG 9861</strain>
    </source>
</reference>
<dbReference type="SMART" id="SM00283">
    <property type="entry name" value="MA"/>
    <property type="match status" value="1"/>
</dbReference>
<comment type="caution">
    <text evidence="5">The sequence shown here is derived from an EMBL/GenBank/DDBJ whole genome shotgun (WGS) entry which is preliminary data.</text>
</comment>
<evidence type="ECO:0000256" key="3">
    <source>
        <dbReference type="PROSITE-ProRule" id="PRU00284"/>
    </source>
</evidence>
<dbReference type="Proteomes" id="UP000239065">
    <property type="component" value="Unassembled WGS sequence"/>
</dbReference>
<evidence type="ECO:0000313" key="5">
    <source>
        <dbReference type="EMBL" id="PRM88674.1"/>
    </source>
</evidence>
<proteinExistence type="inferred from homology"/>
<dbReference type="EMBL" id="NXGJ01000002">
    <property type="protein sequence ID" value="PRM88674.1"/>
    <property type="molecule type" value="Genomic_DNA"/>
</dbReference>
<organism evidence="5 6">
    <name type="scientific">Aliarcobacter cryaerophilus</name>
    <dbReference type="NCBI Taxonomy" id="28198"/>
    <lineage>
        <taxon>Bacteria</taxon>
        <taxon>Pseudomonadati</taxon>
        <taxon>Campylobacterota</taxon>
        <taxon>Epsilonproteobacteria</taxon>
        <taxon>Campylobacterales</taxon>
        <taxon>Arcobacteraceae</taxon>
        <taxon>Aliarcobacter</taxon>
    </lineage>
</organism>
<dbReference type="InterPro" id="IPR051310">
    <property type="entry name" value="MCP_chemotaxis"/>
</dbReference>
<keyword evidence="1" id="KW-0145">Chemotaxis</keyword>
<evidence type="ECO:0000259" key="4">
    <source>
        <dbReference type="PROSITE" id="PS50111"/>
    </source>
</evidence>
<evidence type="ECO:0000256" key="2">
    <source>
        <dbReference type="ARBA" id="ARBA00029447"/>
    </source>
</evidence>
<dbReference type="Gene3D" id="1.10.287.950">
    <property type="entry name" value="Methyl-accepting chemotaxis protein"/>
    <property type="match status" value="1"/>
</dbReference>
<comment type="similarity">
    <text evidence="2">Belongs to the methyl-accepting chemotaxis (MCP) protein family.</text>
</comment>
<dbReference type="GO" id="GO:0006935">
    <property type="term" value="P:chemotaxis"/>
    <property type="evidence" value="ECO:0007669"/>
    <property type="project" value="UniProtKB-KW"/>
</dbReference>
<feature type="domain" description="Methyl-accepting transducer" evidence="4">
    <location>
        <begin position="161"/>
        <end position="390"/>
    </location>
</feature>
<dbReference type="GO" id="GO:0016020">
    <property type="term" value="C:membrane"/>
    <property type="evidence" value="ECO:0007669"/>
    <property type="project" value="InterPro"/>
</dbReference>
<accession>A0A2S9SQ04</accession>
<dbReference type="RefSeq" id="WP_105908690.1">
    <property type="nucleotide sequence ID" value="NZ_NXGJ01000002.1"/>
</dbReference>
<sequence>MFSKNNSNNDILQNLDQIEKYLNNEINYIKITSSKKSSQISQKIANICELINKKNDEELQIFGEIMLISEKLANGITNDRINFTNSSNFKLNYIAKTINNLANDLENIIKLIKETLLMYGNYNYLPKLDESLVENDFKVLFQEINTLRQTITEMLIENKSNGLTLQYSSKILLENVDSLNLSSSKAAASLEETSAALDEVTSNIRNNTNNILKVASLSDNIISHANKGEELAEQTSSAMLEIAKEVNLVNQTISVIDQIAFQTNILSLNAAVEAATAGEAGKGFAVVASEVRNLATRSAQAAKEIKNIVESANKKANIGRDISSHMIDGYKELYLSINETKNLINEVQASSQEQLRAVEQINSAISTLDQQTQQNANIASQSHEVAVTTDLISNLIVKNANDKEFDGKSSVSKKSIRVNNKN</sequence>